<dbReference type="PROSITE" id="PS50297">
    <property type="entry name" value="ANK_REP_REGION"/>
    <property type="match status" value="9"/>
</dbReference>
<dbReference type="Gene3D" id="1.25.40.20">
    <property type="entry name" value="Ankyrin repeat-containing domain"/>
    <property type="match status" value="3"/>
</dbReference>
<dbReference type="EMBL" id="CABFNO020001404">
    <property type="protein sequence ID" value="CAG9986375.1"/>
    <property type="molecule type" value="Genomic_DNA"/>
</dbReference>
<dbReference type="InterPro" id="IPR056884">
    <property type="entry name" value="NPHP3-like_N"/>
</dbReference>
<dbReference type="InterPro" id="IPR039323">
    <property type="entry name" value="ANKRD_45/46/60"/>
</dbReference>
<dbReference type="Pfam" id="PF24883">
    <property type="entry name" value="NPHP3_N"/>
    <property type="match status" value="1"/>
</dbReference>
<dbReference type="Pfam" id="PF00023">
    <property type="entry name" value="Ank"/>
    <property type="match status" value="1"/>
</dbReference>
<dbReference type="PANTHER" id="PTHR22677">
    <property type="entry name" value="ANKYRIN REPEAT DOMAIN-CONTAINING PROTEIN 60"/>
    <property type="match status" value="1"/>
</dbReference>
<evidence type="ECO:0000256" key="2">
    <source>
        <dbReference type="PROSITE-ProRule" id="PRU00023"/>
    </source>
</evidence>
<feature type="domain" description="GPI inositol-deacylase winged helix" evidence="3">
    <location>
        <begin position="534"/>
        <end position="622"/>
    </location>
</feature>
<feature type="repeat" description="ANK" evidence="2">
    <location>
        <begin position="1009"/>
        <end position="1041"/>
    </location>
</feature>
<dbReference type="AlphaFoldDB" id="A0A9N9UER2"/>
<dbReference type="PANTHER" id="PTHR22677:SF4">
    <property type="entry name" value="USHER SYNDROME TYPE-1G PROTEIN-LIKE PROTEIN"/>
    <property type="match status" value="1"/>
</dbReference>
<dbReference type="InterPro" id="IPR027417">
    <property type="entry name" value="P-loop_NTPase"/>
</dbReference>
<feature type="repeat" description="ANK" evidence="2">
    <location>
        <begin position="778"/>
        <end position="810"/>
    </location>
</feature>
<feature type="repeat" description="ANK" evidence="2">
    <location>
        <begin position="877"/>
        <end position="909"/>
    </location>
</feature>
<feature type="repeat" description="ANK" evidence="2">
    <location>
        <begin position="811"/>
        <end position="843"/>
    </location>
</feature>
<dbReference type="OrthoDB" id="194358at2759"/>
<feature type="repeat" description="ANK" evidence="2">
    <location>
        <begin position="943"/>
        <end position="975"/>
    </location>
</feature>
<dbReference type="InterPro" id="IPR036770">
    <property type="entry name" value="Ankyrin_rpt-contain_sf"/>
</dbReference>
<feature type="domain" description="Nephrocystin 3-like N-terminal" evidence="4">
    <location>
        <begin position="262"/>
        <end position="430"/>
    </location>
</feature>
<dbReference type="SMART" id="SM00248">
    <property type="entry name" value="ANK"/>
    <property type="match status" value="9"/>
</dbReference>
<dbReference type="PROSITE" id="PS50088">
    <property type="entry name" value="ANK_REPEAT"/>
    <property type="match status" value="9"/>
</dbReference>
<comment type="caution">
    <text evidence="5">The sequence shown here is derived from an EMBL/GenBank/DDBJ whole genome shotgun (WGS) entry which is preliminary data.</text>
</comment>
<keyword evidence="2" id="KW-0040">ANK repeat</keyword>
<evidence type="ECO:0000259" key="3">
    <source>
        <dbReference type="Pfam" id="PF22939"/>
    </source>
</evidence>
<evidence type="ECO:0000313" key="5">
    <source>
        <dbReference type="EMBL" id="CAG9986375.1"/>
    </source>
</evidence>
<gene>
    <name evidence="5" type="ORF">CBYS24578_00012652</name>
</gene>
<dbReference type="Pfam" id="PF12796">
    <property type="entry name" value="Ank_2"/>
    <property type="match status" value="3"/>
</dbReference>
<dbReference type="PRINTS" id="PR01415">
    <property type="entry name" value="ANKYRIN"/>
</dbReference>
<dbReference type="InterPro" id="IPR002110">
    <property type="entry name" value="Ankyrin_rpt"/>
</dbReference>
<keyword evidence="6" id="KW-1185">Reference proteome</keyword>
<feature type="repeat" description="ANK" evidence="2">
    <location>
        <begin position="1042"/>
        <end position="1074"/>
    </location>
</feature>
<evidence type="ECO:0000313" key="6">
    <source>
        <dbReference type="Proteomes" id="UP000754883"/>
    </source>
</evidence>
<dbReference type="Pfam" id="PF22939">
    <property type="entry name" value="WHD_GPIID"/>
    <property type="match status" value="1"/>
</dbReference>
<dbReference type="Gene3D" id="3.40.50.300">
    <property type="entry name" value="P-loop containing nucleotide triphosphate hydrolases"/>
    <property type="match status" value="1"/>
</dbReference>
<dbReference type="SUPFAM" id="SSF52540">
    <property type="entry name" value="P-loop containing nucleoside triphosphate hydrolases"/>
    <property type="match status" value="1"/>
</dbReference>
<dbReference type="InterPro" id="IPR054471">
    <property type="entry name" value="GPIID_WHD"/>
</dbReference>
<feature type="repeat" description="ANK" evidence="2">
    <location>
        <begin position="910"/>
        <end position="942"/>
    </location>
</feature>
<reference evidence="5" key="1">
    <citation type="submission" date="2021-10" db="EMBL/GenBank/DDBJ databases">
        <authorList>
            <person name="Piombo E."/>
        </authorList>
    </citation>
    <scope>NUCLEOTIDE SEQUENCE</scope>
</reference>
<feature type="repeat" description="ANK" evidence="2">
    <location>
        <begin position="976"/>
        <end position="1008"/>
    </location>
</feature>
<dbReference type="SUPFAM" id="SSF48403">
    <property type="entry name" value="Ankyrin repeat"/>
    <property type="match status" value="1"/>
</dbReference>
<protein>
    <submittedName>
        <fullName evidence="5">Uncharacterized protein</fullName>
    </submittedName>
</protein>
<dbReference type="Proteomes" id="UP000754883">
    <property type="component" value="Unassembled WGS sequence"/>
</dbReference>
<evidence type="ECO:0000259" key="4">
    <source>
        <dbReference type="Pfam" id="PF24883"/>
    </source>
</evidence>
<proteinExistence type="predicted"/>
<name>A0A9N9UER2_9HYPO</name>
<evidence type="ECO:0000256" key="1">
    <source>
        <dbReference type="ARBA" id="ARBA00022737"/>
    </source>
</evidence>
<feature type="repeat" description="ANK" evidence="2">
    <location>
        <begin position="844"/>
        <end position="876"/>
    </location>
</feature>
<accession>A0A9N9UER2</accession>
<sequence>MTYGYQPDQEESLQANLLSLSNHLLSTLQSERRDVPGRPIVFIAHRLGGILVKKALDLSRRSTASLRGVTKGVLFFETPHCKPHGESWGELLRRIPGEFVATNTTLFTTLDSQRHEEDLEAVRDIFEKMLYRPSRKKLFVVTFTRAVVGGPTGSISNSAIPMESAWINASWAKIRTLKGAHETMCGFGSPNDANYQLLKKDLLLALYKIDDGKRKKVREKLNRKDKRDKQKEFLKQGEWVPKLLCCPYWERKDEPNPPQAEGTCEWFLNHTFYKYWRNSDIANVLWVSAEPGYGKSVLARHVVENALPSNKKRLTCYFFFNKDYSDQNSVTGALFCILHQVFKDFPADVPPLALQPITENKENTLELFREFWAILLSVAERQKSKEVLCILDALDECSEPGRGQFIEALGRFYSQSQAYPARLKFLITSRPYFDTYSLRHQRVNIHWSGESPGEAARISEIKFAIQQKAGRLIQKHRLSPEDGDFLIAELCRNPHPTYLWVHLVIEEADNILLEQENIRSKIQKLPQTVDGAYENILAKARDPESTRRVLHIILAAQRPLTLKEMSFALAVGPSHKPFDDNKLIPETKVCNDIQDLCGALVRIVNSKIYLVHRTAREFLASSHESILPSYINNDISPTSSSQWKSTFQPQESHQILAGICLWRIALSNCRLDQHQGNKQIRDDVKRCPFMSYAAQHWTEHFRKGDGMHKPSIIKTAMDCFTPRPLTSQAWFNIHRTAKNFYIGPDKPTALTLVAYFGLGAVIERLPKDVLDTINEKSSGLTPLQWAVRSGHGGVIRQLIAAGANVNLRVGEGKAALHHAAEQNDRALVQQLVEAGANINIQDMLKRTALHLAAAKGYLGMVQQLLAARATANVQDTHGKTALHLGIDSGHLLVVQWLISGGSDINIQDTMGQTALQRAAKRGYIDILQLLMGAGADLRIRDKEGETALHHAASQGHKAVVQQLVAAGADIWAGDRRERTPLELAARKRSKEIVRLLIGAGADINHQDRDGNTALIWAARKVDSSVMQQLIAAGADMSLHDTSGRTAFLWAAQMGHLPTVQQLIMAGADASVRDQGGRTALDLATANSHVGVERFLQSMST</sequence>
<keyword evidence="1" id="KW-0677">Repeat</keyword>
<organism evidence="5 6">
    <name type="scientific">Clonostachys byssicola</name>
    <dbReference type="NCBI Taxonomy" id="160290"/>
    <lineage>
        <taxon>Eukaryota</taxon>
        <taxon>Fungi</taxon>
        <taxon>Dikarya</taxon>
        <taxon>Ascomycota</taxon>
        <taxon>Pezizomycotina</taxon>
        <taxon>Sordariomycetes</taxon>
        <taxon>Hypocreomycetidae</taxon>
        <taxon>Hypocreales</taxon>
        <taxon>Bionectriaceae</taxon>
        <taxon>Clonostachys</taxon>
    </lineage>
</organism>